<dbReference type="Proteomes" id="UP000799767">
    <property type="component" value="Unassembled WGS sequence"/>
</dbReference>
<dbReference type="RefSeq" id="XP_033593473.1">
    <property type="nucleotide sequence ID" value="XM_033732802.1"/>
</dbReference>
<dbReference type="GeneID" id="54473804"/>
<feature type="region of interest" description="Disordered" evidence="1">
    <location>
        <begin position="44"/>
        <end position="72"/>
    </location>
</feature>
<accession>A0A6A6Q4J2</accession>
<organism evidence="2 3">
    <name type="scientific">Neohortaea acidophila</name>
    <dbReference type="NCBI Taxonomy" id="245834"/>
    <lineage>
        <taxon>Eukaryota</taxon>
        <taxon>Fungi</taxon>
        <taxon>Dikarya</taxon>
        <taxon>Ascomycota</taxon>
        <taxon>Pezizomycotina</taxon>
        <taxon>Dothideomycetes</taxon>
        <taxon>Dothideomycetidae</taxon>
        <taxon>Mycosphaerellales</taxon>
        <taxon>Teratosphaeriaceae</taxon>
        <taxon>Neohortaea</taxon>
    </lineage>
</organism>
<evidence type="ECO:0000256" key="1">
    <source>
        <dbReference type="SAM" id="MobiDB-lite"/>
    </source>
</evidence>
<dbReference type="AlphaFoldDB" id="A0A6A6Q4J2"/>
<protein>
    <submittedName>
        <fullName evidence="2">Uncharacterized protein</fullName>
    </submittedName>
</protein>
<evidence type="ECO:0000313" key="2">
    <source>
        <dbReference type="EMBL" id="KAF2486904.1"/>
    </source>
</evidence>
<dbReference type="EMBL" id="MU001632">
    <property type="protein sequence ID" value="KAF2486904.1"/>
    <property type="molecule type" value="Genomic_DNA"/>
</dbReference>
<gene>
    <name evidence="2" type="ORF">BDY17DRAFT_292324</name>
</gene>
<proteinExistence type="predicted"/>
<sequence>MHLAVYIINCVHPSAWKASTNATASPLAAWLPTASCFAPACTPCPQSPHDPCRQPRPSAGRSVKPEASVNSL</sequence>
<reference evidence="2" key="1">
    <citation type="journal article" date="2020" name="Stud. Mycol.">
        <title>101 Dothideomycetes genomes: a test case for predicting lifestyles and emergence of pathogens.</title>
        <authorList>
            <person name="Haridas S."/>
            <person name="Albert R."/>
            <person name="Binder M."/>
            <person name="Bloem J."/>
            <person name="Labutti K."/>
            <person name="Salamov A."/>
            <person name="Andreopoulos B."/>
            <person name="Baker S."/>
            <person name="Barry K."/>
            <person name="Bills G."/>
            <person name="Bluhm B."/>
            <person name="Cannon C."/>
            <person name="Castanera R."/>
            <person name="Culley D."/>
            <person name="Daum C."/>
            <person name="Ezra D."/>
            <person name="Gonzalez J."/>
            <person name="Henrissat B."/>
            <person name="Kuo A."/>
            <person name="Liang C."/>
            <person name="Lipzen A."/>
            <person name="Lutzoni F."/>
            <person name="Magnuson J."/>
            <person name="Mondo S."/>
            <person name="Nolan M."/>
            <person name="Ohm R."/>
            <person name="Pangilinan J."/>
            <person name="Park H.-J."/>
            <person name="Ramirez L."/>
            <person name="Alfaro M."/>
            <person name="Sun H."/>
            <person name="Tritt A."/>
            <person name="Yoshinaga Y."/>
            <person name="Zwiers L.-H."/>
            <person name="Turgeon B."/>
            <person name="Goodwin S."/>
            <person name="Spatafora J."/>
            <person name="Crous P."/>
            <person name="Grigoriev I."/>
        </authorList>
    </citation>
    <scope>NUCLEOTIDE SEQUENCE</scope>
    <source>
        <strain evidence="2">CBS 113389</strain>
    </source>
</reference>
<name>A0A6A6Q4J2_9PEZI</name>
<evidence type="ECO:0000313" key="3">
    <source>
        <dbReference type="Proteomes" id="UP000799767"/>
    </source>
</evidence>
<keyword evidence="3" id="KW-1185">Reference proteome</keyword>